<organism evidence="2 3">
    <name type="scientific">Gymnopus androsaceus JB14</name>
    <dbReference type="NCBI Taxonomy" id="1447944"/>
    <lineage>
        <taxon>Eukaryota</taxon>
        <taxon>Fungi</taxon>
        <taxon>Dikarya</taxon>
        <taxon>Basidiomycota</taxon>
        <taxon>Agaricomycotina</taxon>
        <taxon>Agaricomycetes</taxon>
        <taxon>Agaricomycetidae</taxon>
        <taxon>Agaricales</taxon>
        <taxon>Marasmiineae</taxon>
        <taxon>Omphalotaceae</taxon>
        <taxon>Gymnopus</taxon>
    </lineage>
</organism>
<sequence>MIPESHPSDSSTQTRTAPSLTQIHSLKSTVPFRSFSYMSSSYNSGSTTSSSGMNI</sequence>
<feature type="region of interest" description="Disordered" evidence="1">
    <location>
        <begin position="1"/>
        <end position="24"/>
    </location>
</feature>
<evidence type="ECO:0000313" key="3">
    <source>
        <dbReference type="Proteomes" id="UP000799118"/>
    </source>
</evidence>
<dbReference type="Proteomes" id="UP000799118">
    <property type="component" value="Unassembled WGS sequence"/>
</dbReference>
<protein>
    <submittedName>
        <fullName evidence="2">Uncharacterized protein</fullName>
    </submittedName>
</protein>
<evidence type="ECO:0000313" key="2">
    <source>
        <dbReference type="EMBL" id="KAE9402213.1"/>
    </source>
</evidence>
<accession>A0A6A4HWF3</accession>
<dbReference type="EMBL" id="ML769437">
    <property type="protein sequence ID" value="KAE9402213.1"/>
    <property type="molecule type" value="Genomic_DNA"/>
</dbReference>
<keyword evidence="3" id="KW-1185">Reference proteome</keyword>
<feature type="compositionally biased region" description="Polar residues" evidence="1">
    <location>
        <begin position="8"/>
        <end position="24"/>
    </location>
</feature>
<proteinExistence type="predicted"/>
<gene>
    <name evidence="2" type="ORF">BT96DRAFT_1017778</name>
</gene>
<name>A0A6A4HWF3_9AGAR</name>
<dbReference type="AlphaFoldDB" id="A0A6A4HWF3"/>
<reference evidence="2" key="1">
    <citation type="journal article" date="2019" name="Environ. Microbiol.">
        <title>Fungal ecological strategies reflected in gene transcription - a case study of two litter decomposers.</title>
        <authorList>
            <person name="Barbi F."/>
            <person name="Kohler A."/>
            <person name="Barry K."/>
            <person name="Baskaran P."/>
            <person name="Daum C."/>
            <person name="Fauchery L."/>
            <person name="Ihrmark K."/>
            <person name="Kuo A."/>
            <person name="LaButti K."/>
            <person name="Lipzen A."/>
            <person name="Morin E."/>
            <person name="Grigoriev I.V."/>
            <person name="Henrissat B."/>
            <person name="Lindahl B."/>
            <person name="Martin F."/>
        </authorList>
    </citation>
    <scope>NUCLEOTIDE SEQUENCE</scope>
    <source>
        <strain evidence="2">JB14</strain>
    </source>
</reference>
<evidence type="ECO:0000256" key="1">
    <source>
        <dbReference type="SAM" id="MobiDB-lite"/>
    </source>
</evidence>